<comment type="caution">
    <text evidence="1">The sequence shown here is derived from an EMBL/GenBank/DDBJ whole genome shotgun (WGS) entry which is preliminary data.</text>
</comment>
<accession>A0AAD3H4T6</accession>
<keyword evidence="2" id="KW-1185">Reference proteome</keyword>
<dbReference type="EMBL" id="BLLK01000039">
    <property type="protein sequence ID" value="GFH50405.1"/>
    <property type="molecule type" value="Genomic_DNA"/>
</dbReference>
<organism evidence="1 2">
    <name type="scientific">Chaetoceros tenuissimus</name>
    <dbReference type="NCBI Taxonomy" id="426638"/>
    <lineage>
        <taxon>Eukaryota</taxon>
        <taxon>Sar</taxon>
        <taxon>Stramenopiles</taxon>
        <taxon>Ochrophyta</taxon>
        <taxon>Bacillariophyta</taxon>
        <taxon>Coscinodiscophyceae</taxon>
        <taxon>Chaetocerotophycidae</taxon>
        <taxon>Chaetocerotales</taxon>
        <taxon>Chaetocerotaceae</taxon>
        <taxon>Chaetoceros</taxon>
    </lineage>
</organism>
<protein>
    <submittedName>
        <fullName evidence="1">Uncharacterized protein</fullName>
    </submittedName>
</protein>
<name>A0AAD3H4T6_9STRA</name>
<evidence type="ECO:0000313" key="1">
    <source>
        <dbReference type="EMBL" id="GFH50405.1"/>
    </source>
</evidence>
<gene>
    <name evidence="1" type="ORF">CTEN210_06881</name>
</gene>
<reference evidence="1 2" key="1">
    <citation type="journal article" date="2021" name="Sci. Rep.">
        <title>The genome of the diatom Chaetoceros tenuissimus carries an ancient integrated fragment of an extant virus.</title>
        <authorList>
            <person name="Hongo Y."/>
            <person name="Kimura K."/>
            <person name="Takaki Y."/>
            <person name="Yoshida Y."/>
            <person name="Baba S."/>
            <person name="Kobayashi G."/>
            <person name="Nagasaki K."/>
            <person name="Hano T."/>
            <person name="Tomaru Y."/>
        </authorList>
    </citation>
    <scope>NUCLEOTIDE SEQUENCE [LARGE SCALE GENOMIC DNA]</scope>
    <source>
        <strain evidence="1 2">NIES-3715</strain>
    </source>
</reference>
<sequence>MCKFISQNDAKRCAMIKLQRKNSQELFSENCKIFDLETDCGTIHFCPTHFSSSNLEKGPVKQKAANNGPNSFYESVININGRDDICYVPLPSPEIIDKKNTDKGVKVEHDENQDREDVQEVPFPSREIINEENIDEGVELESRDGEDRATVPLSSRGIIYEENIDVLQVEREKELKGKKLF</sequence>
<dbReference type="AlphaFoldDB" id="A0AAD3H4T6"/>
<proteinExistence type="predicted"/>
<dbReference type="Proteomes" id="UP001054902">
    <property type="component" value="Unassembled WGS sequence"/>
</dbReference>
<evidence type="ECO:0000313" key="2">
    <source>
        <dbReference type="Proteomes" id="UP001054902"/>
    </source>
</evidence>